<gene>
    <name evidence="1" type="ORF">FJY68_04215</name>
</gene>
<name>A0A937XG60_UNCW3</name>
<sequence length="141" mass="15263">MAIAGCGTACRCCRSNTASVASAPERVEIDGRKYTLTANAWRDFQPIAPPDGQPLVVVARVVRPLLQAEPNLDAASIDRIWVLSGKKQWSAKPENPSMFEAAVRGGPKWGPGIKVDVVARLKQGKQTWLVRAAGVEIKRTD</sequence>
<evidence type="ECO:0000313" key="1">
    <source>
        <dbReference type="EMBL" id="MBM3331041.1"/>
    </source>
</evidence>
<reference evidence="1" key="1">
    <citation type="submission" date="2019-03" db="EMBL/GenBank/DDBJ databases">
        <title>Lake Tanganyika Metagenome-Assembled Genomes (MAGs).</title>
        <authorList>
            <person name="Tran P."/>
        </authorList>
    </citation>
    <scope>NUCLEOTIDE SEQUENCE</scope>
    <source>
        <strain evidence="1">K_DeepCast_150m_m2_040</strain>
    </source>
</reference>
<accession>A0A937XG60</accession>
<dbReference type="Proteomes" id="UP000779900">
    <property type="component" value="Unassembled WGS sequence"/>
</dbReference>
<protein>
    <submittedName>
        <fullName evidence="1">Uncharacterized protein</fullName>
    </submittedName>
</protein>
<organism evidence="1 2">
    <name type="scientific">candidate division WOR-3 bacterium</name>
    <dbReference type="NCBI Taxonomy" id="2052148"/>
    <lineage>
        <taxon>Bacteria</taxon>
        <taxon>Bacteria division WOR-3</taxon>
    </lineage>
</organism>
<dbReference type="AlphaFoldDB" id="A0A937XG60"/>
<proteinExistence type="predicted"/>
<dbReference type="EMBL" id="VGIR01000017">
    <property type="protein sequence ID" value="MBM3331041.1"/>
    <property type="molecule type" value="Genomic_DNA"/>
</dbReference>
<comment type="caution">
    <text evidence="1">The sequence shown here is derived from an EMBL/GenBank/DDBJ whole genome shotgun (WGS) entry which is preliminary data.</text>
</comment>
<evidence type="ECO:0000313" key="2">
    <source>
        <dbReference type="Proteomes" id="UP000779900"/>
    </source>
</evidence>